<feature type="domain" description="Kazal-like" evidence="5">
    <location>
        <begin position="223"/>
        <end position="273"/>
    </location>
</feature>
<keyword evidence="4" id="KW-0732">Signal</keyword>
<dbReference type="EMBL" id="KM038374">
    <property type="protein sequence ID" value="AIG55835.1"/>
    <property type="molecule type" value="Genomic_DNA"/>
</dbReference>
<evidence type="ECO:0000256" key="4">
    <source>
        <dbReference type="SAM" id="SignalP"/>
    </source>
</evidence>
<dbReference type="Pfam" id="PF00050">
    <property type="entry name" value="Kazal_1"/>
    <property type="match status" value="3"/>
</dbReference>
<dbReference type="AlphaFoldDB" id="A0A0A7CMZ8"/>
<organism evidence="6">
    <name type="scientific">Achlya hypogyna</name>
    <name type="common">Oomycete</name>
    <name type="synonym">Protoachlya hypogyna</name>
    <dbReference type="NCBI Taxonomy" id="1202772"/>
    <lineage>
        <taxon>Eukaryota</taxon>
        <taxon>Sar</taxon>
        <taxon>Stramenopiles</taxon>
        <taxon>Oomycota</taxon>
        <taxon>Saprolegniomycetes</taxon>
        <taxon>Saprolegniales</taxon>
        <taxon>Achlyaceae</taxon>
        <taxon>Achlya</taxon>
    </lineage>
</organism>
<name>A0A0A7CMZ8_ACHHY</name>
<dbReference type="SUPFAM" id="SSF100895">
    <property type="entry name" value="Kazal-type serine protease inhibitors"/>
    <property type="match status" value="5"/>
</dbReference>
<feature type="signal peptide" evidence="4">
    <location>
        <begin position="1"/>
        <end position="18"/>
    </location>
</feature>
<dbReference type="InterPro" id="IPR002350">
    <property type="entry name" value="Kazal_dom"/>
</dbReference>
<feature type="domain" description="Kazal-like" evidence="5">
    <location>
        <begin position="118"/>
        <end position="171"/>
    </location>
</feature>
<dbReference type="GO" id="GO:0005576">
    <property type="term" value="C:extracellular region"/>
    <property type="evidence" value="ECO:0007669"/>
    <property type="project" value="TreeGrafter"/>
</dbReference>
<proteinExistence type="predicted"/>
<evidence type="ECO:0000256" key="1">
    <source>
        <dbReference type="ARBA" id="ARBA00022690"/>
    </source>
</evidence>
<keyword evidence="3" id="KW-1015">Disulfide bond</keyword>
<dbReference type="InterPro" id="IPR036058">
    <property type="entry name" value="Kazal_dom_sf"/>
</dbReference>
<dbReference type="Gene3D" id="3.30.60.30">
    <property type="match status" value="5"/>
</dbReference>
<keyword evidence="2" id="KW-0722">Serine protease inhibitor</keyword>
<dbReference type="GO" id="GO:0030154">
    <property type="term" value="P:cell differentiation"/>
    <property type="evidence" value="ECO:0007669"/>
    <property type="project" value="TreeGrafter"/>
</dbReference>
<feature type="domain" description="Kazal-like" evidence="5">
    <location>
        <begin position="16"/>
        <end position="69"/>
    </location>
</feature>
<keyword evidence="1" id="KW-0646">Protease inhibitor</keyword>
<feature type="domain" description="Kazal-like" evidence="5">
    <location>
        <begin position="70"/>
        <end position="117"/>
    </location>
</feature>
<evidence type="ECO:0000256" key="3">
    <source>
        <dbReference type="ARBA" id="ARBA00023157"/>
    </source>
</evidence>
<dbReference type="PROSITE" id="PS51465">
    <property type="entry name" value="KAZAL_2"/>
    <property type="match status" value="5"/>
</dbReference>
<sequence>MTTFMTLIALIALPLTAAATGCAELVSCPPDYSPVCGTNGITYTSACALKRAMCVDPSLSQHGEGACGTPLKICPTVCTYLYAPQCGSNGMTYANECELRKAHCANPTIALHHAGRCEGSTKCPSMCTMEYRPVCGSDNRTYSNRCKLEVARCRMGQASSLQLAHDGACNDVHRDLAACPSACDEKYNPVCGSDGKTYENECSFRKATCGDSSVTIAHDGACTEATCNRACPRIYLPVCGSNNITYSNMCLFEIANCMHGGRLHVQRHGNCDDEL</sequence>
<dbReference type="Pfam" id="PF07648">
    <property type="entry name" value="Kazal_2"/>
    <property type="match status" value="2"/>
</dbReference>
<protein>
    <submittedName>
        <fullName evidence="6">Secreted protein</fullName>
    </submittedName>
</protein>
<evidence type="ECO:0000256" key="2">
    <source>
        <dbReference type="ARBA" id="ARBA00022900"/>
    </source>
</evidence>
<dbReference type="SMART" id="SM00280">
    <property type="entry name" value="KAZAL"/>
    <property type="match status" value="5"/>
</dbReference>
<feature type="domain" description="Kazal-like" evidence="5">
    <location>
        <begin position="173"/>
        <end position="222"/>
    </location>
</feature>
<dbReference type="PANTHER" id="PTHR10913:SF45">
    <property type="entry name" value="FOLLISTATIN, ISOFORM A-RELATED"/>
    <property type="match status" value="1"/>
</dbReference>
<dbReference type="InterPro" id="IPR050653">
    <property type="entry name" value="Prot_Inhib_GrowthFact_Antg"/>
</dbReference>
<feature type="chain" id="PRO_5002026783" evidence="4">
    <location>
        <begin position="19"/>
        <end position="275"/>
    </location>
</feature>
<evidence type="ECO:0000259" key="5">
    <source>
        <dbReference type="PROSITE" id="PS51465"/>
    </source>
</evidence>
<reference evidence="6" key="1">
    <citation type="journal article" date="2014" name="Genome Biol. Evol.">
        <title>The secreted proteins of Achlya hypogyna and Thraustotheca clavata identify the ancestral oomycete secretome and reveal gene acquisitions by horizontal gene transfer.</title>
        <authorList>
            <person name="Misner I."/>
            <person name="Blouin N."/>
            <person name="Leonard G."/>
            <person name="Richards T.A."/>
            <person name="Lane C.E."/>
        </authorList>
    </citation>
    <scope>NUCLEOTIDE SEQUENCE</scope>
    <source>
        <strain evidence="6">ATCC 48635</strain>
    </source>
</reference>
<dbReference type="PANTHER" id="PTHR10913">
    <property type="entry name" value="FOLLISTATIN-RELATED"/>
    <property type="match status" value="1"/>
</dbReference>
<evidence type="ECO:0000313" key="6">
    <source>
        <dbReference type="EMBL" id="AIG55835.1"/>
    </source>
</evidence>
<accession>A0A0A7CMZ8</accession>
<dbReference type="CDD" id="cd00104">
    <property type="entry name" value="KAZAL_FS"/>
    <property type="match status" value="5"/>
</dbReference>